<dbReference type="EMBL" id="JAMZIH010006090">
    <property type="protein sequence ID" value="KAJ1674294.1"/>
    <property type="molecule type" value="Genomic_DNA"/>
</dbReference>
<keyword evidence="2" id="KW-1185">Reference proteome</keyword>
<reference evidence="1" key="1">
    <citation type="submission" date="2022-06" db="EMBL/GenBank/DDBJ databases">
        <title>Phylogenomic reconstructions and comparative analyses of Kickxellomycotina fungi.</title>
        <authorList>
            <person name="Reynolds N.K."/>
            <person name="Stajich J.E."/>
            <person name="Barry K."/>
            <person name="Grigoriev I.V."/>
            <person name="Crous P."/>
            <person name="Smith M.E."/>
        </authorList>
    </citation>
    <scope>NUCLEOTIDE SEQUENCE</scope>
    <source>
        <strain evidence="1">RSA 2271</strain>
    </source>
</reference>
<proteinExistence type="predicted"/>
<name>A0ACC1HCK0_9FUNG</name>
<sequence>MTYVCQYSFMFVNTLALGHLGPKELGSALLAITTASVVASAPAVGYAGALDTFCSTAFTASADKHIVGFHLQRGLLAALIHYCAIFPFLWNAEPLMILLRQDPEVSRLCGRFLRVHIFGMLPWMVFECLKRFVQAQGDMKASTKLLLYLTPFHALITYTLVLSPQFGLGFIGSPLATCITNWLMLFGLVLHIAFGRAREAWGGFDYRCVYGISEFYRLALPSVIMTCCDWWAFELLSVGASYLGNLQLAAQSIILNTDYLFYQIPAGMGAAVSARVGNFLGAGMPRTARMSMRVSFVIGLAISGLTVVAMILAMPWWAAIYTTDSDLIKLVTSVLPIVIILQIFVMLNAICLGILRSMGHQRTGALLSIPLYTLIMLPLGFYLSYSTLGLGIAGFWIGMVVGTIAIVASLLFFIFKRVDWDDEVLACIARLKPSARHHNQQLALVVGDLQSSTDLSTYA</sequence>
<evidence type="ECO:0000313" key="1">
    <source>
        <dbReference type="EMBL" id="KAJ1674294.1"/>
    </source>
</evidence>
<gene>
    <name evidence="1" type="primary">ERC1_11</name>
    <name evidence="1" type="ORF">EV182_003571</name>
</gene>
<dbReference type="Proteomes" id="UP001145114">
    <property type="component" value="Unassembled WGS sequence"/>
</dbReference>
<evidence type="ECO:0000313" key="2">
    <source>
        <dbReference type="Proteomes" id="UP001145114"/>
    </source>
</evidence>
<accession>A0ACC1HCK0</accession>
<protein>
    <submittedName>
        <fullName evidence="1">Ethionine resistance protein</fullName>
    </submittedName>
</protein>
<organism evidence="1 2">
    <name type="scientific">Spiromyces aspiralis</name>
    <dbReference type="NCBI Taxonomy" id="68401"/>
    <lineage>
        <taxon>Eukaryota</taxon>
        <taxon>Fungi</taxon>
        <taxon>Fungi incertae sedis</taxon>
        <taxon>Zoopagomycota</taxon>
        <taxon>Kickxellomycotina</taxon>
        <taxon>Kickxellomycetes</taxon>
        <taxon>Kickxellales</taxon>
        <taxon>Kickxellaceae</taxon>
        <taxon>Spiromyces</taxon>
    </lineage>
</organism>
<comment type="caution">
    <text evidence="1">The sequence shown here is derived from an EMBL/GenBank/DDBJ whole genome shotgun (WGS) entry which is preliminary data.</text>
</comment>